<dbReference type="InterPro" id="IPR007630">
    <property type="entry name" value="RNA_pol_sigma70_r4"/>
</dbReference>
<feature type="domain" description="RNA polymerase sigma-70" evidence="5">
    <location>
        <begin position="60"/>
        <end position="73"/>
    </location>
</feature>
<dbReference type="PROSITE" id="PS00715">
    <property type="entry name" value="SIGMA70_1"/>
    <property type="match status" value="1"/>
</dbReference>
<keyword evidence="4" id="KW-0804">Transcription</keyword>
<dbReference type="Pfam" id="PF04539">
    <property type="entry name" value="Sigma70_r3"/>
    <property type="match status" value="1"/>
</dbReference>
<evidence type="ECO:0000313" key="6">
    <source>
        <dbReference type="EMBL" id="KKI50522.1"/>
    </source>
</evidence>
<dbReference type="Pfam" id="PF04542">
    <property type="entry name" value="Sigma70_r2"/>
    <property type="match status" value="1"/>
</dbReference>
<dbReference type="PRINTS" id="PR00046">
    <property type="entry name" value="SIGMA70FCT"/>
</dbReference>
<keyword evidence="2" id="KW-0731">Sigma factor</keyword>
<accession>A0A0M2NJB9</accession>
<gene>
    <name evidence="6" type="ORF">CHK_1988</name>
</gene>
<evidence type="ECO:0000313" key="7">
    <source>
        <dbReference type="Proteomes" id="UP000034076"/>
    </source>
</evidence>
<dbReference type="PIRSF" id="PIRSF000770">
    <property type="entry name" value="RNA_pol_sigma-SigE/K"/>
    <property type="match status" value="1"/>
</dbReference>
<evidence type="ECO:0000256" key="1">
    <source>
        <dbReference type="ARBA" id="ARBA00023015"/>
    </source>
</evidence>
<dbReference type="STRING" id="270498.CHK_1988"/>
<keyword evidence="6" id="KW-0282">Flagellum</keyword>
<keyword evidence="6" id="KW-0966">Cell projection</keyword>
<evidence type="ECO:0000256" key="2">
    <source>
        <dbReference type="ARBA" id="ARBA00023082"/>
    </source>
</evidence>
<dbReference type="InterPro" id="IPR012845">
    <property type="entry name" value="RNA_pol_sigma_FliA_WhiG"/>
</dbReference>
<dbReference type="SUPFAM" id="SSF88659">
    <property type="entry name" value="Sigma3 and sigma4 domains of RNA polymerase sigma factors"/>
    <property type="match status" value="2"/>
</dbReference>
<dbReference type="Proteomes" id="UP000034076">
    <property type="component" value="Unassembled WGS sequence"/>
</dbReference>
<keyword evidence="3" id="KW-0238">DNA-binding</keyword>
<dbReference type="EMBL" id="LAYJ01000105">
    <property type="protein sequence ID" value="KKI50522.1"/>
    <property type="molecule type" value="Genomic_DNA"/>
</dbReference>
<dbReference type="GO" id="GO:0016987">
    <property type="term" value="F:sigma factor activity"/>
    <property type="evidence" value="ECO:0007669"/>
    <property type="project" value="UniProtKB-KW"/>
</dbReference>
<dbReference type="GO" id="GO:0003677">
    <property type="term" value="F:DNA binding"/>
    <property type="evidence" value="ECO:0007669"/>
    <property type="project" value="UniProtKB-KW"/>
</dbReference>
<evidence type="ECO:0000256" key="3">
    <source>
        <dbReference type="ARBA" id="ARBA00023125"/>
    </source>
</evidence>
<reference evidence="6 7" key="1">
    <citation type="submission" date="2015-04" db="EMBL/GenBank/DDBJ databases">
        <title>Draft genome sequence of bacteremic isolate Catabacter hongkongensis type strain HKU16T.</title>
        <authorList>
            <person name="Lau S.K."/>
            <person name="Teng J.L."/>
            <person name="Huang Y."/>
            <person name="Curreem S.O."/>
            <person name="Tsui S.K."/>
            <person name="Woo P.C."/>
        </authorList>
    </citation>
    <scope>NUCLEOTIDE SEQUENCE [LARGE SCALE GENOMIC DNA]</scope>
    <source>
        <strain evidence="6 7">HKU16</strain>
    </source>
</reference>
<evidence type="ECO:0000259" key="5">
    <source>
        <dbReference type="PROSITE" id="PS00715"/>
    </source>
</evidence>
<evidence type="ECO:0000256" key="4">
    <source>
        <dbReference type="ARBA" id="ARBA00023163"/>
    </source>
</evidence>
<dbReference type="InterPro" id="IPR013324">
    <property type="entry name" value="RNA_pol_sigma_r3/r4-like"/>
</dbReference>
<sequence length="262" mass="30713">MEGKLLTDTAGEKVKVLWDRYFQDPCVENKNALLVHYLYLVKAIVLRMMPVYKHQNDYDDLLSNGVIGLMDAIDKFDPQKNAKFETYASKRIRGEILDYMRRQDWISTTMRAKIKKVRDAVTELTMKLEREPHDQELADYLGFSVKQVRSTLKEEYIYNIISFESVIIAGTGTDEPFRVIDTIHDENQDNLPEKRLEKQELSEVLEEIIGQLPEQEKLVLDLYYRQELLPKEIAEILQVTKSRISQIHTKAINTIRKKLAKY</sequence>
<keyword evidence="1" id="KW-0805">Transcription regulation</keyword>
<organism evidence="6 7">
    <name type="scientific">Christensenella hongkongensis</name>
    <dbReference type="NCBI Taxonomy" id="270498"/>
    <lineage>
        <taxon>Bacteria</taxon>
        <taxon>Bacillati</taxon>
        <taxon>Bacillota</taxon>
        <taxon>Clostridia</taxon>
        <taxon>Christensenellales</taxon>
        <taxon>Christensenellaceae</taxon>
        <taxon>Christensenella</taxon>
    </lineage>
</organism>
<dbReference type="GO" id="GO:0006352">
    <property type="term" value="P:DNA-templated transcription initiation"/>
    <property type="evidence" value="ECO:0007669"/>
    <property type="project" value="InterPro"/>
</dbReference>
<dbReference type="SUPFAM" id="SSF88946">
    <property type="entry name" value="Sigma2 domain of RNA polymerase sigma factors"/>
    <property type="match status" value="1"/>
</dbReference>
<protein>
    <submittedName>
        <fullName evidence="6">RNA polymerase sigma factor for flagellar operon</fullName>
    </submittedName>
</protein>
<dbReference type="PANTHER" id="PTHR30385:SF7">
    <property type="entry name" value="RNA POLYMERASE SIGMA FACTOR FLIA"/>
    <property type="match status" value="1"/>
</dbReference>
<dbReference type="GO" id="GO:0003899">
    <property type="term" value="F:DNA-directed RNA polymerase activity"/>
    <property type="evidence" value="ECO:0007669"/>
    <property type="project" value="InterPro"/>
</dbReference>
<dbReference type="NCBIfam" id="TIGR02479">
    <property type="entry name" value="FliA_WhiG"/>
    <property type="match status" value="1"/>
</dbReference>
<dbReference type="NCBIfam" id="NF005413">
    <property type="entry name" value="PRK06986.1"/>
    <property type="match status" value="1"/>
</dbReference>
<dbReference type="CDD" id="cd06171">
    <property type="entry name" value="Sigma70_r4"/>
    <property type="match status" value="1"/>
</dbReference>
<dbReference type="InterPro" id="IPR007627">
    <property type="entry name" value="RNA_pol_sigma70_r2"/>
</dbReference>
<proteinExistence type="predicted"/>
<name>A0A0M2NJB9_9FIRM</name>
<dbReference type="Gene3D" id="1.10.1740.10">
    <property type="match status" value="1"/>
</dbReference>
<keyword evidence="7" id="KW-1185">Reference proteome</keyword>
<dbReference type="PANTHER" id="PTHR30385">
    <property type="entry name" value="SIGMA FACTOR F FLAGELLAR"/>
    <property type="match status" value="1"/>
</dbReference>
<comment type="caution">
    <text evidence="6">The sequence shown here is derived from an EMBL/GenBank/DDBJ whole genome shotgun (WGS) entry which is preliminary data.</text>
</comment>
<keyword evidence="6" id="KW-0969">Cilium</keyword>
<dbReference type="InterPro" id="IPR013325">
    <property type="entry name" value="RNA_pol_sigma_r2"/>
</dbReference>
<dbReference type="Gene3D" id="1.20.140.160">
    <property type="match status" value="1"/>
</dbReference>
<dbReference type="InterPro" id="IPR014284">
    <property type="entry name" value="RNA_pol_sigma-70_dom"/>
</dbReference>
<dbReference type="InterPro" id="IPR007624">
    <property type="entry name" value="RNA_pol_sigma70_r3"/>
</dbReference>
<dbReference type="NCBIfam" id="TIGR02937">
    <property type="entry name" value="sigma70-ECF"/>
    <property type="match status" value="1"/>
</dbReference>
<dbReference type="InterPro" id="IPR000943">
    <property type="entry name" value="RNA_pol_sigma70"/>
</dbReference>
<dbReference type="Pfam" id="PF04545">
    <property type="entry name" value="Sigma70_r4"/>
    <property type="match status" value="1"/>
</dbReference>
<dbReference type="AlphaFoldDB" id="A0A0M2NJB9"/>